<organism evidence="1 2">
    <name type="scientific">Heracleum sosnowskyi</name>
    <dbReference type="NCBI Taxonomy" id="360622"/>
    <lineage>
        <taxon>Eukaryota</taxon>
        <taxon>Viridiplantae</taxon>
        <taxon>Streptophyta</taxon>
        <taxon>Embryophyta</taxon>
        <taxon>Tracheophyta</taxon>
        <taxon>Spermatophyta</taxon>
        <taxon>Magnoliopsida</taxon>
        <taxon>eudicotyledons</taxon>
        <taxon>Gunneridae</taxon>
        <taxon>Pentapetalae</taxon>
        <taxon>asterids</taxon>
        <taxon>campanulids</taxon>
        <taxon>Apiales</taxon>
        <taxon>Apiaceae</taxon>
        <taxon>Apioideae</taxon>
        <taxon>apioid superclade</taxon>
        <taxon>Tordylieae</taxon>
        <taxon>Tordyliinae</taxon>
        <taxon>Heracleum</taxon>
    </lineage>
</organism>
<evidence type="ECO:0000313" key="2">
    <source>
        <dbReference type="Proteomes" id="UP001237642"/>
    </source>
</evidence>
<dbReference type="AlphaFoldDB" id="A0AAD8ISC6"/>
<sequence length="176" mass="19823">MKMHMFLKMMIKVEMMLQKVCLRLIRVRRTQQIQCLYSLLHKASGSGTNTDRVPETDMPFFENEEVEPETIKKKLNSSKGFDGIEKLVSGGKKSHGPGWLIGRHDASLIKTSTQAPAPTDSYIEELTKKIRQDLVADMEAKLEGKVNEEVDAKVNQKVQDNLAIVLKKLAEANPSL</sequence>
<comment type="caution">
    <text evidence="1">The sequence shown here is derived from an EMBL/GenBank/DDBJ whole genome shotgun (WGS) entry which is preliminary data.</text>
</comment>
<reference evidence="1" key="2">
    <citation type="submission" date="2023-05" db="EMBL/GenBank/DDBJ databases">
        <authorList>
            <person name="Schelkunov M.I."/>
        </authorList>
    </citation>
    <scope>NUCLEOTIDE SEQUENCE</scope>
    <source>
        <strain evidence="1">Hsosn_3</strain>
        <tissue evidence="1">Leaf</tissue>
    </source>
</reference>
<gene>
    <name evidence="1" type="ORF">POM88_018341</name>
</gene>
<reference evidence="1" key="1">
    <citation type="submission" date="2023-02" db="EMBL/GenBank/DDBJ databases">
        <title>Genome of toxic invasive species Heracleum sosnowskyi carries increased number of genes despite the absence of recent whole-genome duplications.</title>
        <authorList>
            <person name="Schelkunov M."/>
            <person name="Shtratnikova V."/>
            <person name="Makarenko M."/>
            <person name="Klepikova A."/>
            <person name="Omelchenko D."/>
            <person name="Novikova G."/>
            <person name="Obukhova E."/>
            <person name="Bogdanov V."/>
            <person name="Penin A."/>
            <person name="Logacheva M."/>
        </authorList>
    </citation>
    <scope>NUCLEOTIDE SEQUENCE</scope>
    <source>
        <strain evidence="1">Hsosn_3</strain>
        <tissue evidence="1">Leaf</tissue>
    </source>
</reference>
<keyword evidence="2" id="KW-1185">Reference proteome</keyword>
<name>A0AAD8ISC6_9APIA</name>
<proteinExistence type="predicted"/>
<dbReference type="Proteomes" id="UP001237642">
    <property type="component" value="Unassembled WGS sequence"/>
</dbReference>
<protein>
    <submittedName>
        <fullName evidence="1">Uncharacterized protein</fullName>
    </submittedName>
</protein>
<dbReference type="EMBL" id="JAUIZM010000004">
    <property type="protein sequence ID" value="KAK1390163.1"/>
    <property type="molecule type" value="Genomic_DNA"/>
</dbReference>
<accession>A0AAD8ISC6</accession>
<evidence type="ECO:0000313" key="1">
    <source>
        <dbReference type="EMBL" id="KAK1390163.1"/>
    </source>
</evidence>